<accession>A0ABV9Y1T2</accession>
<dbReference type="PRINTS" id="PR00359">
    <property type="entry name" value="BP450"/>
</dbReference>
<evidence type="ECO:0000256" key="2">
    <source>
        <dbReference type="SAM" id="MobiDB-lite"/>
    </source>
</evidence>
<dbReference type="InterPro" id="IPR002397">
    <property type="entry name" value="Cyt_P450_B"/>
</dbReference>
<dbReference type="EMBL" id="JBHSJB010000016">
    <property type="protein sequence ID" value="MFC5055687.1"/>
    <property type="molecule type" value="Genomic_DNA"/>
</dbReference>
<dbReference type="PRINTS" id="PR00385">
    <property type="entry name" value="P450"/>
</dbReference>
<name>A0ABV9Y1T2_9PSEU</name>
<dbReference type="PANTHER" id="PTHR46696:SF1">
    <property type="entry name" value="CYTOCHROME P450 YJIB-RELATED"/>
    <property type="match status" value="1"/>
</dbReference>
<dbReference type="InterPro" id="IPR036396">
    <property type="entry name" value="Cyt_P450_sf"/>
</dbReference>
<dbReference type="InterPro" id="IPR001128">
    <property type="entry name" value="Cyt_P450"/>
</dbReference>
<dbReference type="SUPFAM" id="SSF48264">
    <property type="entry name" value="Cytochrome P450"/>
    <property type="match status" value="1"/>
</dbReference>
<organism evidence="3 4">
    <name type="scientific">Saccharothrix xinjiangensis</name>
    <dbReference type="NCBI Taxonomy" id="204798"/>
    <lineage>
        <taxon>Bacteria</taxon>
        <taxon>Bacillati</taxon>
        <taxon>Actinomycetota</taxon>
        <taxon>Actinomycetes</taxon>
        <taxon>Pseudonocardiales</taxon>
        <taxon>Pseudonocardiaceae</taxon>
        <taxon>Saccharothrix</taxon>
    </lineage>
</organism>
<dbReference type="CDD" id="cd20625">
    <property type="entry name" value="CYP164-like"/>
    <property type="match status" value="1"/>
</dbReference>
<evidence type="ECO:0000313" key="4">
    <source>
        <dbReference type="Proteomes" id="UP001595833"/>
    </source>
</evidence>
<dbReference type="Pfam" id="PF00067">
    <property type="entry name" value="p450"/>
    <property type="match status" value="1"/>
</dbReference>
<dbReference type="PANTHER" id="PTHR46696">
    <property type="entry name" value="P450, PUTATIVE (EUROFUNG)-RELATED"/>
    <property type="match status" value="1"/>
</dbReference>
<dbReference type="RefSeq" id="WP_344040077.1">
    <property type="nucleotide sequence ID" value="NZ_BAAAKE010000020.1"/>
</dbReference>
<keyword evidence="4" id="KW-1185">Reference proteome</keyword>
<protein>
    <submittedName>
        <fullName evidence="3">Cytochrome P450</fullName>
    </submittedName>
</protein>
<gene>
    <name evidence="3" type="ORF">ACFPFM_18230</name>
</gene>
<dbReference type="Proteomes" id="UP001595833">
    <property type="component" value="Unassembled WGS sequence"/>
</dbReference>
<comment type="similarity">
    <text evidence="1">Belongs to the cytochrome P450 family.</text>
</comment>
<reference evidence="4" key="1">
    <citation type="journal article" date="2019" name="Int. J. Syst. Evol. Microbiol.">
        <title>The Global Catalogue of Microorganisms (GCM) 10K type strain sequencing project: providing services to taxonomists for standard genome sequencing and annotation.</title>
        <authorList>
            <consortium name="The Broad Institute Genomics Platform"/>
            <consortium name="The Broad Institute Genome Sequencing Center for Infectious Disease"/>
            <person name="Wu L."/>
            <person name="Ma J."/>
        </authorList>
    </citation>
    <scope>NUCLEOTIDE SEQUENCE [LARGE SCALE GENOMIC DNA]</scope>
    <source>
        <strain evidence="4">KCTC 12848</strain>
    </source>
</reference>
<evidence type="ECO:0000256" key="1">
    <source>
        <dbReference type="ARBA" id="ARBA00010617"/>
    </source>
</evidence>
<sequence>MSSPSQDLARLVSWESRPDPYPVLRRLREAGPFTTGDGVVPVSGYHDCRTLLRHPAMSSERERARQSPTRRGPRTRNFLHLDPPDHTRLRGLVAKAFSPRVVQALGPRIRELAHGLLDEAADRGSFDVVADFAHPLPVRVICELLGVPYADRRDFLRWSAHLSAALEPPLPGLRTPEVGAEAARARAAFVAYFRDLLRRRRDDPGDDLVSGLLRVEQESDRLSESELLATCVMLVNAGHETTVNLIANGVLALLRHPAQLAEVREDPELAWAAVEEVLRHDAPVQLVTRVATAPLSVGGAPVETGDLVLVLLAAANRDPAAYPDPDRFDLHRDRSTPSLAFAAGPHFCLGAGLARLEAAIAFELFADRVVGPRPARDTVEYKPNVTLRGPRALDVEFDAIRPARPEPGVGRASRRAG</sequence>
<dbReference type="Gene3D" id="1.10.630.10">
    <property type="entry name" value="Cytochrome P450"/>
    <property type="match status" value="1"/>
</dbReference>
<proteinExistence type="inferred from homology"/>
<feature type="region of interest" description="Disordered" evidence="2">
    <location>
        <begin position="56"/>
        <end position="82"/>
    </location>
</feature>
<comment type="caution">
    <text evidence="3">The sequence shown here is derived from an EMBL/GenBank/DDBJ whole genome shotgun (WGS) entry which is preliminary data.</text>
</comment>
<evidence type="ECO:0000313" key="3">
    <source>
        <dbReference type="EMBL" id="MFC5055687.1"/>
    </source>
</evidence>